<evidence type="ECO:0000313" key="2">
    <source>
        <dbReference type="EMBL" id="EME31523.1"/>
    </source>
</evidence>
<feature type="transmembrane region" description="Helical" evidence="1">
    <location>
        <begin position="46"/>
        <end position="69"/>
    </location>
</feature>
<dbReference type="EMBL" id="KB454491">
    <property type="protein sequence ID" value="EME31523.1"/>
    <property type="molecule type" value="Genomic_DNA"/>
</dbReference>
<gene>
    <name evidence="2" type="ORF">Gasu_11990</name>
</gene>
<keyword evidence="1" id="KW-0472">Membrane</keyword>
<dbReference type="Proteomes" id="UP000030680">
    <property type="component" value="Unassembled WGS sequence"/>
</dbReference>
<organism evidence="2 3">
    <name type="scientific">Galdieria sulphuraria</name>
    <name type="common">Red alga</name>
    <dbReference type="NCBI Taxonomy" id="130081"/>
    <lineage>
        <taxon>Eukaryota</taxon>
        <taxon>Rhodophyta</taxon>
        <taxon>Bangiophyceae</taxon>
        <taxon>Galdieriales</taxon>
        <taxon>Galdieriaceae</taxon>
        <taxon>Galdieria</taxon>
    </lineage>
</organism>
<reference evidence="3" key="1">
    <citation type="journal article" date="2013" name="Science">
        <title>Gene transfer from bacteria and archaea facilitated evolution of an extremophilic eukaryote.</title>
        <authorList>
            <person name="Schonknecht G."/>
            <person name="Chen W.H."/>
            <person name="Ternes C.M."/>
            <person name="Barbier G.G."/>
            <person name="Shrestha R.P."/>
            <person name="Stanke M."/>
            <person name="Brautigam A."/>
            <person name="Baker B.J."/>
            <person name="Banfield J.F."/>
            <person name="Garavito R.M."/>
            <person name="Carr K."/>
            <person name="Wilkerson C."/>
            <person name="Rensing S.A."/>
            <person name="Gagneul D."/>
            <person name="Dickenson N.E."/>
            <person name="Oesterhelt C."/>
            <person name="Lercher M.J."/>
            <person name="Weber A.P."/>
        </authorList>
    </citation>
    <scope>NUCLEOTIDE SEQUENCE [LARGE SCALE GENOMIC DNA]</scope>
    <source>
        <strain evidence="3">074W</strain>
    </source>
</reference>
<dbReference type="KEGG" id="gsl:Gasu_11990"/>
<protein>
    <submittedName>
        <fullName evidence="2">Uncharacterized protein</fullName>
    </submittedName>
</protein>
<accession>M2Y676</accession>
<dbReference type="AlphaFoldDB" id="M2Y676"/>
<dbReference type="OrthoDB" id="10330442at2759"/>
<keyword evidence="1" id="KW-0812">Transmembrane</keyword>
<dbReference type="RefSeq" id="XP_005708043.1">
    <property type="nucleotide sequence ID" value="XM_005707986.1"/>
</dbReference>
<sequence length="173" mass="20233">MSHTFHRHTAMFRTSGAFENGSLHDMQQKTSIQLLELLPKRNFPRISQVISLLATLLSLFLFLCVLLRLSRGYVYQSQFQRRFEENAIRNPTFKLLGMSDEQVIQLAKKTAQEPENVAQVYNSEVFPYVVDRTGIVRRPEIVKYFIFDFERWMNFTKEMKARREESGATGGCK</sequence>
<name>M2Y676_GALSU</name>
<evidence type="ECO:0000256" key="1">
    <source>
        <dbReference type="SAM" id="Phobius"/>
    </source>
</evidence>
<proteinExistence type="predicted"/>
<keyword evidence="1" id="KW-1133">Transmembrane helix</keyword>
<dbReference type="GeneID" id="17090163"/>
<evidence type="ECO:0000313" key="3">
    <source>
        <dbReference type="Proteomes" id="UP000030680"/>
    </source>
</evidence>
<dbReference type="Gramene" id="EME31523">
    <property type="protein sequence ID" value="EME31523"/>
    <property type="gene ID" value="Gasu_11990"/>
</dbReference>
<keyword evidence="3" id="KW-1185">Reference proteome</keyword>